<gene>
    <name evidence="1" type="ORF">TrRE_jg1077</name>
</gene>
<organism evidence="1 2">
    <name type="scientific">Triparma retinervis</name>
    <dbReference type="NCBI Taxonomy" id="2557542"/>
    <lineage>
        <taxon>Eukaryota</taxon>
        <taxon>Sar</taxon>
        <taxon>Stramenopiles</taxon>
        <taxon>Ochrophyta</taxon>
        <taxon>Bolidophyceae</taxon>
        <taxon>Parmales</taxon>
        <taxon>Triparmaceae</taxon>
        <taxon>Triparma</taxon>
    </lineage>
</organism>
<accession>A0A9W7DMR0</accession>
<evidence type="ECO:0000313" key="2">
    <source>
        <dbReference type="Proteomes" id="UP001165082"/>
    </source>
</evidence>
<proteinExistence type="predicted"/>
<protein>
    <submittedName>
        <fullName evidence="1">Uncharacterized protein</fullName>
    </submittedName>
</protein>
<name>A0A9W7DMR0_9STRA</name>
<feature type="non-terminal residue" evidence="1">
    <location>
        <position position="1"/>
    </location>
</feature>
<evidence type="ECO:0000313" key="1">
    <source>
        <dbReference type="EMBL" id="GMH49309.1"/>
    </source>
</evidence>
<keyword evidence="2" id="KW-1185">Reference proteome</keyword>
<comment type="caution">
    <text evidence="1">The sequence shown here is derived from an EMBL/GenBank/DDBJ whole genome shotgun (WGS) entry which is preliminary data.</text>
</comment>
<reference evidence="1" key="1">
    <citation type="submission" date="2022-07" db="EMBL/GenBank/DDBJ databases">
        <title>Genome analysis of Parmales, a sister group of diatoms, reveals the evolutionary specialization of diatoms from phago-mixotrophs to photoautotrophs.</title>
        <authorList>
            <person name="Ban H."/>
            <person name="Sato S."/>
            <person name="Yoshikawa S."/>
            <person name="Kazumasa Y."/>
            <person name="Nakamura Y."/>
            <person name="Ichinomiya M."/>
            <person name="Saitoh K."/>
            <person name="Sato N."/>
            <person name="Blanc-Mathieu R."/>
            <person name="Endo H."/>
            <person name="Kuwata A."/>
            <person name="Ogata H."/>
        </authorList>
    </citation>
    <scope>NUCLEOTIDE SEQUENCE</scope>
</reference>
<dbReference type="Proteomes" id="UP001165082">
    <property type="component" value="Unassembled WGS sequence"/>
</dbReference>
<sequence length="11" mass="1103">MAAVGAATKRK</sequence>
<dbReference type="EMBL" id="BRXZ01005737">
    <property type="protein sequence ID" value="GMH49309.1"/>
    <property type="molecule type" value="Genomic_DNA"/>
</dbReference>